<feature type="signal peptide" evidence="1">
    <location>
        <begin position="1"/>
        <end position="27"/>
    </location>
</feature>
<reference evidence="2 3" key="1">
    <citation type="submission" date="2016-10" db="EMBL/GenBank/DDBJ databases">
        <authorList>
            <person name="de Groot N.N."/>
        </authorList>
    </citation>
    <scope>NUCLEOTIDE SEQUENCE [LARGE SCALE GENOMIC DNA]</scope>
    <source>
        <strain evidence="2 3">LMG 27731</strain>
    </source>
</reference>
<dbReference type="RefSeq" id="WP_093638103.1">
    <property type="nucleotide sequence ID" value="NZ_FPBH01000015.1"/>
</dbReference>
<name>A0A1I7EA61_9BURK</name>
<gene>
    <name evidence="2" type="ORF">SAMN05192563_1015110</name>
</gene>
<accession>A0A1I7EA61</accession>
<sequence>MAISRTKLFAAISLAAVLFDSTAAAVAADLTYAGAEAGASKDGIPAFDDASSISPGWGPGKSRADFWKYKGEKPSFVIDTSNVEKYADKLTPGQIALLKTNKGYTMPVYPSHRDCVLPAFVQANTKAAAGKAAIGPDGWSLANAQMPSVPFPEPKSGIEAMWNFLTRYHGVGLEWQDGYTMVSASPGQSNRIDIRWKQMYYYPWGKKGQTAPMSSNELMMGVYYGYNTPAALAGQAVVNRVYFKEDTESYYYFTGQRRVRRLPSYAYDTPLIGFENQYTVDQSLNFFGLPDRFDWKLLGKKEIYVPYNAFGMVDTKTSATDGAQDHFINPNNRRYELHRVWVVEGTVKSGMRHTMPKKLLYLDEDSWIAVAGDDYDTQGKVWKVKESPAIPIAELGGACSADQFVMYDVNSSRYVGDGLVFGATKDAKYYEDSGDNAILRDDFYTMQSLQQQSSR</sequence>
<keyword evidence="1" id="KW-0732">Signal</keyword>
<feature type="chain" id="PRO_5011567755" description="WD-40 repeat-containing protein" evidence="1">
    <location>
        <begin position="28"/>
        <end position="455"/>
    </location>
</feature>
<proteinExistence type="predicted"/>
<evidence type="ECO:0000313" key="3">
    <source>
        <dbReference type="Proteomes" id="UP000198844"/>
    </source>
</evidence>
<dbReference type="EMBL" id="FPBH01000015">
    <property type="protein sequence ID" value="SFU20824.1"/>
    <property type="molecule type" value="Genomic_DNA"/>
</dbReference>
<organism evidence="2 3">
    <name type="scientific">Paraburkholderia aspalathi</name>
    <dbReference type="NCBI Taxonomy" id="1324617"/>
    <lineage>
        <taxon>Bacteria</taxon>
        <taxon>Pseudomonadati</taxon>
        <taxon>Pseudomonadota</taxon>
        <taxon>Betaproteobacteria</taxon>
        <taxon>Burkholderiales</taxon>
        <taxon>Burkholderiaceae</taxon>
        <taxon>Paraburkholderia</taxon>
    </lineage>
</organism>
<evidence type="ECO:0000256" key="1">
    <source>
        <dbReference type="SAM" id="SignalP"/>
    </source>
</evidence>
<dbReference type="InterPro" id="IPR010752">
    <property type="entry name" value="DUF1329"/>
</dbReference>
<evidence type="ECO:0000313" key="2">
    <source>
        <dbReference type="EMBL" id="SFU20824.1"/>
    </source>
</evidence>
<dbReference type="AlphaFoldDB" id="A0A1I7EA61"/>
<dbReference type="OrthoDB" id="6751304at2"/>
<dbReference type="Gene3D" id="2.50.20.10">
    <property type="entry name" value="Lipoprotein localisation LolA/LolB/LppX"/>
    <property type="match status" value="1"/>
</dbReference>
<protein>
    <recommendedName>
        <fullName evidence="4">WD-40 repeat-containing protein</fullName>
    </recommendedName>
</protein>
<dbReference type="Pfam" id="PF07044">
    <property type="entry name" value="DUF1329"/>
    <property type="match status" value="1"/>
</dbReference>
<dbReference type="Proteomes" id="UP000198844">
    <property type="component" value="Unassembled WGS sequence"/>
</dbReference>
<dbReference type="CDD" id="cd16329">
    <property type="entry name" value="LolA_like"/>
    <property type="match status" value="1"/>
</dbReference>
<evidence type="ECO:0008006" key="4">
    <source>
        <dbReference type="Google" id="ProtNLM"/>
    </source>
</evidence>